<organism evidence="3 4">
    <name type="scientific">Trichogramma kaykai</name>
    <dbReference type="NCBI Taxonomy" id="54128"/>
    <lineage>
        <taxon>Eukaryota</taxon>
        <taxon>Metazoa</taxon>
        <taxon>Ecdysozoa</taxon>
        <taxon>Arthropoda</taxon>
        <taxon>Hexapoda</taxon>
        <taxon>Insecta</taxon>
        <taxon>Pterygota</taxon>
        <taxon>Neoptera</taxon>
        <taxon>Endopterygota</taxon>
        <taxon>Hymenoptera</taxon>
        <taxon>Apocrita</taxon>
        <taxon>Proctotrupomorpha</taxon>
        <taxon>Chalcidoidea</taxon>
        <taxon>Trichogrammatidae</taxon>
        <taxon>Trichogramma</taxon>
    </lineage>
</organism>
<dbReference type="AlphaFoldDB" id="A0ABD2WXY0"/>
<dbReference type="EMBL" id="JBJJXI010000060">
    <property type="protein sequence ID" value="KAL3397912.1"/>
    <property type="molecule type" value="Genomic_DNA"/>
</dbReference>
<dbReference type="Proteomes" id="UP001627154">
    <property type="component" value="Unassembled WGS sequence"/>
</dbReference>
<dbReference type="InterPro" id="IPR004875">
    <property type="entry name" value="DDE_SF_endonuclease_dom"/>
</dbReference>
<name>A0ABD2WXY0_9HYME</name>
<keyword evidence="4" id="KW-1185">Reference proteome</keyword>
<evidence type="ECO:0000259" key="2">
    <source>
        <dbReference type="Pfam" id="PF03184"/>
    </source>
</evidence>
<feature type="domain" description="DDE-1" evidence="2">
    <location>
        <begin position="13"/>
        <end position="108"/>
    </location>
</feature>
<gene>
    <name evidence="3" type="ORF">TKK_008150</name>
</gene>
<evidence type="ECO:0000256" key="1">
    <source>
        <dbReference type="SAM" id="MobiDB-lite"/>
    </source>
</evidence>
<accession>A0ABD2WXY0</accession>
<evidence type="ECO:0000313" key="3">
    <source>
        <dbReference type="EMBL" id="KAL3397912.1"/>
    </source>
</evidence>
<dbReference type="InterPro" id="IPR036397">
    <property type="entry name" value="RNaseH_sf"/>
</dbReference>
<dbReference type="Pfam" id="PF03184">
    <property type="entry name" value="DDE_1"/>
    <property type="match status" value="1"/>
</dbReference>
<comment type="caution">
    <text evidence="3">The sequence shown here is derived from an EMBL/GenBank/DDBJ whole genome shotgun (WGS) entry which is preliminary data.</text>
</comment>
<reference evidence="3 4" key="1">
    <citation type="journal article" date="2024" name="bioRxiv">
        <title>A reference genome for Trichogramma kaykai: A tiny desert-dwelling parasitoid wasp with competing sex-ratio distorters.</title>
        <authorList>
            <person name="Culotta J."/>
            <person name="Lindsey A.R."/>
        </authorList>
    </citation>
    <scope>NUCLEOTIDE SEQUENCE [LARGE SCALE GENOMIC DNA]</scope>
    <source>
        <strain evidence="3 4">KSX58</strain>
    </source>
</reference>
<protein>
    <recommendedName>
        <fullName evidence="2">DDE-1 domain-containing protein</fullName>
    </recommendedName>
</protein>
<sequence length="242" mass="27619">MLRKGAPEGSMVEMSENGWINEIFFFKYIKSLLASLHPQLKGKIPCESDNLERALIVMDSHESHRPLEVIDYCKLHNVHVVTLPPYTSHRTKPLDITFFGPLKNKFNQVCDEFVQCDTEIMKSITPFDLCELFSKAYYEVALPSKGINGFKCTGIHPPNRRIFHCTFKDEAEDSIDEQSEAEENEVDKDALEENTVKELTTEEHELEETNTSAIKTSVMSPIQIECSLNAGENNMVIRYVIV</sequence>
<dbReference type="Gene3D" id="3.30.420.10">
    <property type="entry name" value="Ribonuclease H-like superfamily/Ribonuclease H"/>
    <property type="match status" value="1"/>
</dbReference>
<feature type="region of interest" description="Disordered" evidence="1">
    <location>
        <begin position="174"/>
        <end position="193"/>
    </location>
</feature>
<proteinExistence type="predicted"/>
<evidence type="ECO:0000313" key="4">
    <source>
        <dbReference type="Proteomes" id="UP001627154"/>
    </source>
</evidence>
<feature type="compositionally biased region" description="Acidic residues" evidence="1">
    <location>
        <begin position="174"/>
        <end position="186"/>
    </location>
</feature>